<protein>
    <submittedName>
        <fullName evidence="1">Uncharacterized protein</fullName>
    </submittedName>
</protein>
<reference evidence="1 2" key="1">
    <citation type="journal article" date="2018" name="Sci. Rep.">
        <title>Genomic signatures of local adaptation to the degree of environmental predictability in rotifers.</title>
        <authorList>
            <person name="Franch-Gras L."/>
            <person name="Hahn C."/>
            <person name="Garcia-Roger E.M."/>
            <person name="Carmona M.J."/>
            <person name="Serra M."/>
            <person name="Gomez A."/>
        </authorList>
    </citation>
    <scope>NUCLEOTIDE SEQUENCE [LARGE SCALE GENOMIC DNA]</scope>
    <source>
        <strain evidence="1">HYR1</strain>
    </source>
</reference>
<dbReference type="AlphaFoldDB" id="A0A3M7T0T9"/>
<accession>A0A3M7T0T9</accession>
<evidence type="ECO:0000313" key="2">
    <source>
        <dbReference type="Proteomes" id="UP000276133"/>
    </source>
</evidence>
<dbReference type="EMBL" id="REGN01000491">
    <property type="protein sequence ID" value="RNA41529.1"/>
    <property type="molecule type" value="Genomic_DNA"/>
</dbReference>
<gene>
    <name evidence="1" type="ORF">BpHYR1_002043</name>
</gene>
<keyword evidence="2" id="KW-1185">Reference proteome</keyword>
<proteinExistence type="predicted"/>
<sequence>MSQTNETYFDSQNDKSNDNLFEIKFEEIAMTEDDLKVTLITSKRNIDAINKVLEFNKQTALGGRQIKSYT</sequence>
<dbReference type="Proteomes" id="UP000276133">
    <property type="component" value="Unassembled WGS sequence"/>
</dbReference>
<comment type="caution">
    <text evidence="1">The sequence shown here is derived from an EMBL/GenBank/DDBJ whole genome shotgun (WGS) entry which is preliminary data.</text>
</comment>
<name>A0A3M7T0T9_BRAPC</name>
<organism evidence="1 2">
    <name type="scientific">Brachionus plicatilis</name>
    <name type="common">Marine rotifer</name>
    <name type="synonym">Brachionus muelleri</name>
    <dbReference type="NCBI Taxonomy" id="10195"/>
    <lineage>
        <taxon>Eukaryota</taxon>
        <taxon>Metazoa</taxon>
        <taxon>Spiralia</taxon>
        <taxon>Gnathifera</taxon>
        <taxon>Rotifera</taxon>
        <taxon>Eurotatoria</taxon>
        <taxon>Monogononta</taxon>
        <taxon>Pseudotrocha</taxon>
        <taxon>Ploima</taxon>
        <taxon>Brachionidae</taxon>
        <taxon>Brachionus</taxon>
    </lineage>
</organism>
<evidence type="ECO:0000313" key="1">
    <source>
        <dbReference type="EMBL" id="RNA41529.1"/>
    </source>
</evidence>